<protein>
    <submittedName>
        <fullName evidence="2">Uncharacterized protein</fullName>
    </submittedName>
</protein>
<sequence length="47" mass="4939">MPADKIVSISNENENVSDSKNGDVVDKDANVSGKAYKNVVVSSGDKN</sequence>
<accession>A0A392RMG6</accession>
<evidence type="ECO:0000313" key="2">
    <source>
        <dbReference type="EMBL" id="MCI37813.1"/>
    </source>
</evidence>
<feature type="compositionally biased region" description="Basic and acidic residues" evidence="1">
    <location>
        <begin position="20"/>
        <end position="29"/>
    </location>
</feature>
<evidence type="ECO:0000256" key="1">
    <source>
        <dbReference type="SAM" id="MobiDB-lite"/>
    </source>
</evidence>
<dbReference type="AlphaFoldDB" id="A0A392RMG6"/>
<feature type="region of interest" description="Disordered" evidence="1">
    <location>
        <begin position="1"/>
        <end position="29"/>
    </location>
</feature>
<comment type="caution">
    <text evidence="2">The sequence shown here is derived from an EMBL/GenBank/DDBJ whole genome shotgun (WGS) entry which is preliminary data.</text>
</comment>
<organism evidence="2 3">
    <name type="scientific">Trifolium medium</name>
    <dbReference type="NCBI Taxonomy" id="97028"/>
    <lineage>
        <taxon>Eukaryota</taxon>
        <taxon>Viridiplantae</taxon>
        <taxon>Streptophyta</taxon>
        <taxon>Embryophyta</taxon>
        <taxon>Tracheophyta</taxon>
        <taxon>Spermatophyta</taxon>
        <taxon>Magnoliopsida</taxon>
        <taxon>eudicotyledons</taxon>
        <taxon>Gunneridae</taxon>
        <taxon>Pentapetalae</taxon>
        <taxon>rosids</taxon>
        <taxon>fabids</taxon>
        <taxon>Fabales</taxon>
        <taxon>Fabaceae</taxon>
        <taxon>Papilionoideae</taxon>
        <taxon>50 kb inversion clade</taxon>
        <taxon>NPAAA clade</taxon>
        <taxon>Hologalegina</taxon>
        <taxon>IRL clade</taxon>
        <taxon>Trifolieae</taxon>
        <taxon>Trifolium</taxon>
    </lineage>
</organism>
<evidence type="ECO:0000313" key="3">
    <source>
        <dbReference type="Proteomes" id="UP000265520"/>
    </source>
</evidence>
<keyword evidence="3" id="KW-1185">Reference proteome</keyword>
<feature type="non-terminal residue" evidence="2">
    <location>
        <position position="47"/>
    </location>
</feature>
<feature type="compositionally biased region" description="Polar residues" evidence="1">
    <location>
        <begin position="8"/>
        <end position="19"/>
    </location>
</feature>
<name>A0A392RMG6_9FABA</name>
<reference evidence="2 3" key="1">
    <citation type="journal article" date="2018" name="Front. Plant Sci.">
        <title>Red Clover (Trifolium pratense) and Zigzag Clover (T. medium) - A Picture of Genomic Similarities and Differences.</title>
        <authorList>
            <person name="Dluhosova J."/>
            <person name="Istvanek J."/>
            <person name="Nedelnik J."/>
            <person name="Repkova J."/>
        </authorList>
    </citation>
    <scope>NUCLEOTIDE SEQUENCE [LARGE SCALE GENOMIC DNA]</scope>
    <source>
        <strain evidence="3">cv. 10/8</strain>
        <tissue evidence="2">Leaf</tissue>
    </source>
</reference>
<dbReference type="EMBL" id="LXQA010248618">
    <property type="protein sequence ID" value="MCI37813.1"/>
    <property type="molecule type" value="Genomic_DNA"/>
</dbReference>
<proteinExistence type="predicted"/>
<dbReference type="Proteomes" id="UP000265520">
    <property type="component" value="Unassembled WGS sequence"/>
</dbReference>